<evidence type="ECO:0000313" key="2">
    <source>
        <dbReference type="Proteomes" id="UP001054252"/>
    </source>
</evidence>
<dbReference type="EMBL" id="BPVZ01000001">
    <property type="protein sequence ID" value="GKU86182.1"/>
    <property type="molecule type" value="Genomic_DNA"/>
</dbReference>
<reference evidence="1 2" key="1">
    <citation type="journal article" date="2021" name="Commun. Biol.">
        <title>The genome of Shorea leprosula (Dipterocarpaceae) highlights the ecological relevance of drought in aseasonal tropical rainforests.</title>
        <authorList>
            <person name="Ng K.K.S."/>
            <person name="Kobayashi M.J."/>
            <person name="Fawcett J.A."/>
            <person name="Hatakeyama M."/>
            <person name="Paape T."/>
            <person name="Ng C.H."/>
            <person name="Ang C.C."/>
            <person name="Tnah L.H."/>
            <person name="Lee C.T."/>
            <person name="Nishiyama T."/>
            <person name="Sese J."/>
            <person name="O'Brien M.J."/>
            <person name="Copetti D."/>
            <person name="Mohd Noor M.I."/>
            <person name="Ong R.C."/>
            <person name="Putra M."/>
            <person name="Sireger I.Z."/>
            <person name="Indrioko S."/>
            <person name="Kosugi Y."/>
            <person name="Izuno A."/>
            <person name="Isagi Y."/>
            <person name="Lee S.L."/>
            <person name="Shimizu K.K."/>
        </authorList>
    </citation>
    <scope>NUCLEOTIDE SEQUENCE [LARGE SCALE GENOMIC DNA]</scope>
    <source>
        <strain evidence="1">214</strain>
    </source>
</reference>
<dbReference type="Proteomes" id="UP001054252">
    <property type="component" value="Unassembled WGS sequence"/>
</dbReference>
<name>A0AAV5HBI2_9ROSI</name>
<sequence length="56" mass="6305">MKYTCLAGVQDFDCKHEMNLPFGLAVVKFQSFQHTIRANIDVHGSICTSMEPVSQM</sequence>
<proteinExistence type="predicted"/>
<protein>
    <submittedName>
        <fullName evidence="1">Uncharacterized protein</fullName>
    </submittedName>
</protein>
<accession>A0AAV5HBI2</accession>
<keyword evidence="2" id="KW-1185">Reference proteome</keyword>
<organism evidence="1 2">
    <name type="scientific">Rubroshorea leprosula</name>
    <dbReference type="NCBI Taxonomy" id="152421"/>
    <lineage>
        <taxon>Eukaryota</taxon>
        <taxon>Viridiplantae</taxon>
        <taxon>Streptophyta</taxon>
        <taxon>Embryophyta</taxon>
        <taxon>Tracheophyta</taxon>
        <taxon>Spermatophyta</taxon>
        <taxon>Magnoliopsida</taxon>
        <taxon>eudicotyledons</taxon>
        <taxon>Gunneridae</taxon>
        <taxon>Pentapetalae</taxon>
        <taxon>rosids</taxon>
        <taxon>malvids</taxon>
        <taxon>Malvales</taxon>
        <taxon>Dipterocarpaceae</taxon>
        <taxon>Rubroshorea</taxon>
    </lineage>
</organism>
<gene>
    <name evidence="1" type="ORF">SLEP1_g737</name>
</gene>
<dbReference type="AlphaFoldDB" id="A0AAV5HBI2"/>
<evidence type="ECO:0000313" key="1">
    <source>
        <dbReference type="EMBL" id="GKU86182.1"/>
    </source>
</evidence>
<comment type="caution">
    <text evidence="1">The sequence shown here is derived from an EMBL/GenBank/DDBJ whole genome shotgun (WGS) entry which is preliminary data.</text>
</comment>